<feature type="coiled-coil region" evidence="7">
    <location>
        <begin position="327"/>
        <end position="354"/>
    </location>
</feature>
<comment type="subcellular location">
    <subcellularLocation>
        <location evidence="1">Cytoplasm</location>
    </subcellularLocation>
</comment>
<evidence type="ECO:0000256" key="1">
    <source>
        <dbReference type="ARBA" id="ARBA00004496"/>
    </source>
</evidence>
<evidence type="ECO:0000256" key="3">
    <source>
        <dbReference type="ARBA" id="ARBA00022737"/>
    </source>
</evidence>
<evidence type="ECO:0000256" key="4">
    <source>
        <dbReference type="ARBA" id="ARBA00022803"/>
    </source>
</evidence>
<dbReference type="SMART" id="SM00028">
    <property type="entry name" value="TPR"/>
    <property type="match status" value="3"/>
</dbReference>
<dbReference type="Gene3D" id="1.25.40.10">
    <property type="entry name" value="Tetratricopeptide repeat domain"/>
    <property type="match status" value="2"/>
</dbReference>
<evidence type="ECO:0000256" key="5">
    <source>
        <dbReference type="ARBA" id="ARBA00038253"/>
    </source>
</evidence>
<dbReference type="InterPro" id="IPR019734">
    <property type="entry name" value="TPR_rpt"/>
</dbReference>
<keyword evidence="2" id="KW-0963">Cytoplasm</keyword>
<dbReference type="PANTHER" id="PTHR46630">
    <property type="entry name" value="TETRATRICOPEPTIDE REPEAT PROTEIN 29"/>
    <property type="match status" value="1"/>
</dbReference>
<sequence>MNHKTLRFRAADPLRESLTALSLSLTLTQTILLFGLLTPLMAVARQPSQLIESNPLLSTEPDPLLPNPPKNGELVSPEREILAQALDQLNLEATAQLAAGNTPVAFAIWNRELRLRRYLGPMDELAALSRVGAIAWQQEDSTQLRIITRRLENLEVDHCPPAKNSCGLEFLTALVQGYESVKARDLAIKVYQTMLADAQNRQDIETTKNLWSAIARLALEKLDYVAGAMAYEQLLAIAETEGNQPQIINYVEQLSYIYSQAKQYPQAIAMRQRLVQFYLNVQDLRLIPELKLVIGQDYQILNQLNLAINNYQESYTLAWTLQQFAVAREALIKIANIYQQAAELEKAIQVYEALVIVDQRATNFYGLMTTYWQLGKLYRMRENYPQAIAAFQKGLQISQQFQFTDLQSDFQQNLEELQR</sequence>
<reference evidence="8" key="1">
    <citation type="submission" date="2024-07" db="EMBL/GenBank/DDBJ databases">
        <authorList>
            <person name="Kim Y.J."/>
            <person name="Jeong J.Y."/>
        </authorList>
    </citation>
    <scope>NUCLEOTIDE SEQUENCE</scope>
    <source>
        <strain evidence="8">GIHE-MW2</strain>
    </source>
</reference>
<accession>A0AAU8JJ07</accession>
<dbReference type="InterPro" id="IPR051476">
    <property type="entry name" value="Bac_ResReg_Asp_Phosphatase"/>
</dbReference>
<dbReference type="GO" id="GO:0005737">
    <property type="term" value="C:cytoplasm"/>
    <property type="evidence" value="ECO:0007669"/>
    <property type="project" value="UniProtKB-SubCell"/>
</dbReference>
<keyword evidence="4 6" id="KW-0802">TPR repeat</keyword>
<keyword evidence="7" id="KW-0175">Coiled coil</keyword>
<evidence type="ECO:0000256" key="6">
    <source>
        <dbReference type="PROSITE-ProRule" id="PRU00339"/>
    </source>
</evidence>
<gene>
    <name evidence="8" type="ORF">ABWT76_001643</name>
</gene>
<feature type="repeat" description="TPR" evidence="6">
    <location>
        <begin position="368"/>
        <end position="401"/>
    </location>
</feature>
<evidence type="ECO:0000256" key="7">
    <source>
        <dbReference type="SAM" id="Coils"/>
    </source>
</evidence>
<organism evidence="8">
    <name type="scientific">Planktothricoides raciborskii GIHE-MW2</name>
    <dbReference type="NCBI Taxonomy" id="2792601"/>
    <lineage>
        <taxon>Bacteria</taxon>
        <taxon>Bacillati</taxon>
        <taxon>Cyanobacteriota</taxon>
        <taxon>Cyanophyceae</taxon>
        <taxon>Oscillatoriophycideae</taxon>
        <taxon>Oscillatoriales</taxon>
        <taxon>Oscillatoriaceae</taxon>
        <taxon>Planktothricoides</taxon>
    </lineage>
</organism>
<protein>
    <submittedName>
        <fullName evidence="8">Tetratricopeptide repeat protein</fullName>
    </submittedName>
</protein>
<dbReference type="SUPFAM" id="SSF48452">
    <property type="entry name" value="TPR-like"/>
    <property type="match status" value="1"/>
</dbReference>
<evidence type="ECO:0000256" key="2">
    <source>
        <dbReference type="ARBA" id="ARBA00022490"/>
    </source>
</evidence>
<dbReference type="InterPro" id="IPR011990">
    <property type="entry name" value="TPR-like_helical_dom_sf"/>
</dbReference>
<dbReference type="RefSeq" id="WP_354635923.1">
    <property type="nucleotide sequence ID" value="NZ_CP159837.1"/>
</dbReference>
<dbReference type="AlphaFoldDB" id="A0AAU8JJ07"/>
<name>A0AAU8JJ07_9CYAN</name>
<proteinExistence type="inferred from homology"/>
<dbReference type="PANTHER" id="PTHR46630:SF1">
    <property type="entry name" value="TETRATRICOPEPTIDE REPEAT PROTEIN 29"/>
    <property type="match status" value="1"/>
</dbReference>
<keyword evidence="3" id="KW-0677">Repeat</keyword>
<comment type="similarity">
    <text evidence="5">Belongs to the Rap family.</text>
</comment>
<dbReference type="PROSITE" id="PS50005">
    <property type="entry name" value="TPR"/>
    <property type="match status" value="1"/>
</dbReference>
<dbReference type="Pfam" id="PF13424">
    <property type="entry name" value="TPR_12"/>
    <property type="match status" value="1"/>
</dbReference>
<evidence type="ECO:0000313" key="8">
    <source>
        <dbReference type="EMBL" id="XCM38771.1"/>
    </source>
</evidence>
<dbReference type="EMBL" id="CP159837">
    <property type="protein sequence ID" value="XCM38771.1"/>
    <property type="molecule type" value="Genomic_DNA"/>
</dbReference>